<evidence type="ECO:0000313" key="3">
    <source>
        <dbReference type="EMBL" id="ADV66788.1"/>
    </source>
</evidence>
<dbReference type="PANTHER" id="PTHR40057">
    <property type="entry name" value="SLR1162 PROTEIN"/>
    <property type="match status" value="1"/>
</dbReference>
<dbReference type="EMBL" id="CP002454">
    <property type="protein sequence ID" value="ADV66788.1"/>
    <property type="molecule type" value="Genomic_DNA"/>
</dbReference>
<keyword evidence="3" id="KW-0503">Monooxygenase</keyword>
<dbReference type="AlphaFoldDB" id="E8U6U9"/>
<keyword evidence="1" id="KW-1133">Transmembrane helix</keyword>
<keyword evidence="1" id="KW-0472">Membrane</keyword>
<organism evidence="3 4">
    <name type="scientific">Deinococcus maricopensis (strain DSM 21211 / LMG 22137 / NRRL B-23946 / LB-34)</name>
    <dbReference type="NCBI Taxonomy" id="709986"/>
    <lineage>
        <taxon>Bacteria</taxon>
        <taxon>Thermotogati</taxon>
        <taxon>Deinococcota</taxon>
        <taxon>Deinococci</taxon>
        <taxon>Deinococcales</taxon>
        <taxon>Deinococcaceae</taxon>
        <taxon>Deinococcus</taxon>
    </lineage>
</organism>
<dbReference type="InterPro" id="IPR011008">
    <property type="entry name" value="Dimeric_a/b-barrel"/>
</dbReference>
<feature type="transmembrane region" description="Helical" evidence="1">
    <location>
        <begin position="120"/>
        <end position="139"/>
    </location>
</feature>
<keyword evidence="3" id="KW-0560">Oxidoreductase</keyword>
<gene>
    <name evidence="3" type="ordered locus">Deima_1136</name>
</gene>
<dbReference type="Gene3D" id="3.30.70.100">
    <property type="match status" value="1"/>
</dbReference>
<dbReference type="RefSeq" id="WP_013556293.1">
    <property type="nucleotide sequence ID" value="NC_014958.1"/>
</dbReference>
<dbReference type="Pfam" id="PF03992">
    <property type="entry name" value="ABM"/>
    <property type="match status" value="1"/>
</dbReference>
<dbReference type="GO" id="GO:0004497">
    <property type="term" value="F:monooxygenase activity"/>
    <property type="evidence" value="ECO:0007669"/>
    <property type="project" value="UniProtKB-KW"/>
</dbReference>
<feature type="domain" description="ABM" evidence="2">
    <location>
        <begin position="16"/>
        <end position="83"/>
    </location>
</feature>
<reference evidence="4" key="2">
    <citation type="submission" date="2011-01" db="EMBL/GenBank/DDBJ databases">
        <title>The complete genome of Deinococcus maricopensis DSM 21211.</title>
        <authorList>
            <consortium name="US DOE Joint Genome Institute (JGI-PGF)"/>
            <person name="Lucas S."/>
            <person name="Copeland A."/>
            <person name="Lapidus A."/>
            <person name="Goodwin L."/>
            <person name="Pitluck S."/>
            <person name="Kyrpides N."/>
            <person name="Mavromatis K."/>
            <person name="Pagani I."/>
            <person name="Ivanova N."/>
            <person name="Ovchinnikova G."/>
            <person name="Zeytun A."/>
            <person name="Detter J.C."/>
            <person name="Han C."/>
            <person name="Land M."/>
            <person name="Hauser L."/>
            <person name="Markowitz V."/>
            <person name="Cheng J.-F."/>
            <person name="Hugenholtz P."/>
            <person name="Woyke T."/>
            <person name="Wu D."/>
            <person name="Pukall R."/>
            <person name="Gehrich-Schroeter G."/>
            <person name="Brambilla E."/>
            <person name="Klenk H.-P."/>
            <person name="Eisen J.A."/>
        </authorList>
    </citation>
    <scope>NUCLEOTIDE SEQUENCE [LARGE SCALE GENOMIC DNA]</scope>
    <source>
        <strain evidence="4">DSM 21211 / LMG 22137 / NRRL B-23946 / LB-34</strain>
    </source>
</reference>
<sequence length="187" mass="21423">MTESFSADQSVTLVISELVREGHIDAYERWARELHALQNQQPGFLGVNVIRPSDPAHPEYVTIVRFATYEALRTWQESPQYRERIQRLQDLIVGDVHYQNASGLQLWFDRPSRPAPAPAFWKQVLVGVVGVYPLIMLFSTLTSPVTSAWPGWLATLTTATLSTLFLTYPVLPLLTRWLRPWLYPTSR</sequence>
<dbReference type="InterPro" id="IPR038762">
    <property type="entry name" value="ABM_predict"/>
</dbReference>
<protein>
    <submittedName>
        <fullName evidence="3">Antibiotic biosynthesis monooxygenase</fullName>
    </submittedName>
</protein>
<dbReference type="eggNOG" id="COG3224">
    <property type="taxonomic scope" value="Bacteria"/>
</dbReference>
<dbReference type="HOGENOM" id="CLU_075307_0_0_0"/>
<keyword evidence="4" id="KW-1185">Reference proteome</keyword>
<evidence type="ECO:0000259" key="2">
    <source>
        <dbReference type="Pfam" id="PF03992"/>
    </source>
</evidence>
<dbReference type="KEGG" id="dmr:Deima_1136"/>
<evidence type="ECO:0000313" key="4">
    <source>
        <dbReference type="Proteomes" id="UP000008635"/>
    </source>
</evidence>
<dbReference type="SUPFAM" id="SSF54909">
    <property type="entry name" value="Dimeric alpha+beta barrel"/>
    <property type="match status" value="1"/>
</dbReference>
<dbReference type="OrthoDB" id="67226at2"/>
<proteinExistence type="predicted"/>
<feature type="transmembrane region" description="Helical" evidence="1">
    <location>
        <begin position="151"/>
        <end position="171"/>
    </location>
</feature>
<accession>E8U6U9</accession>
<name>E8U6U9_DEIML</name>
<dbReference type="InterPro" id="IPR007138">
    <property type="entry name" value="ABM_dom"/>
</dbReference>
<dbReference type="STRING" id="709986.Deima_1136"/>
<dbReference type="Proteomes" id="UP000008635">
    <property type="component" value="Chromosome"/>
</dbReference>
<keyword evidence="1" id="KW-0812">Transmembrane</keyword>
<reference evidence="3 4" key="1">
    <citation type="journal article" date="2011" name="Stand. Genomic Sci.">
        <title>Complete genome sequence of Deinococcus maricopensis type strain (LB-34).</title>
        <authorList>
            <person name="Pukall R."/>
            <person name="Zeytun A."/>
            <person name="Lucas S."/>
            <person name="Lapidus A."/>
            <person name="Hammon N."/>
            <person name="Deshpande S."/>
            <person name="Nolan M."/>
            <person name="Cheng J.F."/>
            <person name="Pitluck S."/>
            <person name="Liolios K."/>
            <person name="Pagani I."/>
            <person name="Mikhailova N."/>
            <person name="Ivanova N."/>
            <person name="Mavromatis K."/>
            <person name="Pati A."/>
            <person name="Tapia R."/>
            <person name="Han C."/>
            <person name="Goodwin L."/>
            <person name="Chen A."/>
            <person name="Palaniappan K."/>
            <person name="Land M."/>
            <person name="Hauser L."/>
            <person name="Chang Y.J."/>
            <person name="Jeffries C.D."/>
            <person name="Brambilla E.M."/>
            <person name="Rohde M."/>
            <person name="Goker M."/>
            <person name="Detter J.C."/>
            <person name="Woyke T."/>
            <person name="Bristow J."/>
            <person name="Eisen J.A."/>
            <person name="Markowitz V."/>
            <person name="Hugenholtz P."/>
            <person name="Kyrpides N.C."/>
            <person name="Klenk H.P."/>
        </authorList>
    </citation>
    <scope>NUCLEOTIDE SEQUENCE [LARGE SCALE GENOMIC DNA]</scope>
    <source>
        <strain evidence="4">DSM 21211 / LMG 22137 / NRRL B-23946 / LB-34</strain>
    </source>
</reference>
<evidence type="ECO:0000256" key="1">
    <source>
        <dbReference type="SAM" id="Phobius"/>
    </source>
</evidence>
<dbReference type="PANTHER" id="PTHR40057:SF1">
    <property type="entry name" value="SLR1162 PROTEIN"/>
    <property type="match status" value="1"/>
</dbReference>